<evidence type="ECO:0000313" key="3">
    <source>
        <dbReference type="Proteomes" id="UP000219922"/>
    </source>
</evidence>
<evidence type="ECO:0000313" key="2">
    <source>
        <dbReference type="EMBL" id="PDZ94694.1"/>
    </source>
</evidence>
<dbReference type="AlphaFoldDB" id="A0A9X6ST42"/>
<protein>
    <submittedName>
        <fullName evidence="2">Aminotransferase yhxA</fullName>
    </submittedName>
</protein>
<name>A0A9X6ST42_BACCE</name>
<evidence type="ECO:0000256" key="1">
    <source>
        <dbReference type="SAM" id="MobiDB-lite"/>
    </source>
</evidence>
<gene>
    <name evidence="2" type="ORF">CON36_32425</name>
</gene>
<feature type="compositionally biased region" description="Gly residues" evidence="1">
    <location>
        <begin position="91"/>
        <end position="104"/>
    </location>
</feature>
<accession>A0A9X6ST42</accession>
<sequence length="104" mass="11222">MEKTKKLMIGIISGITAIGLSGCVNSVPPKPKDGECKNWKFDKSDGVYKCGDNHSTHYGHYYYGGMYYPNKNSLHANSSYKSYKNSSSFKGGNGFGSGSKGFGG</sequence>
<reference evidence="2 3" key="1">
    <citation type="submission" date="2017-09" db="EMBL/GenBank/DDBJ databases">
        <title>Large-scale bioinformatics analysis of Bacillus genomes uncovers conserved roles of natural products in bacterial physiology.</title>
        <authorList>
            <consortium name="Agbiome Team Llc"/>
            <person name="Bleich R.M."/>
            <person name="Grubbs K.J."/>
            <person name="Santa Maria K.C."/>
            <person name="Allen S.E."/>
            <person name="Farag S."/>
            <person name="Shank E.A."/>
            <person name="Bowers A."/>
        </authorList>
    </citation>
    <scope>NUCLEOTIDE SEQUENCE [LARGE SCALE GENOMIC DNA]</scope>
    <source>
        <strain evidence="2 3">AFS092789</strain>
    </source>
</reference>
<feature type="region of interest" description="Disordered" evidence="1">
    <location>
        <begin position="81"/>
        <end position="104"/>
    </location>
</feature>
<keyword evidence="2" id="KW-0032">Aminotransferase</keyword>
<dbReference type="Proteomes" id="UP000219922">
    <property type="component" value="Unassembled WGS sequence"/>
</dbReference>
<keyword evidence="2" id="KW-0808">Transferase</keyword>
<proteinExistence type="predicted"/>
<dbReference type="PROSITE" id="PS51257">
    <property type="entry name" value="PROKAR_LIPOPROTEIN"/>
    <property type="match status" value="1"/>
</dbReference>
<feature type="compositionally biased region" description="Low complexity" evidence="1">
    <location>
        <begin position="81"/>
        <end position="90"/>
    </location>
</feature>
<dbReference type="GO" id="GO:0008483">
    <property type="term" value="F:transaminase activity"/>
    <property type="evidence" value="ECO:0007669"/>
    <property type="project" value="UniProtKB-KW"/>
</dbReference>
<organism evidence="2 3">
    <name type="scientific">Bacillus cereus</name>
    <dbReference type="NCBI Taxonomy" id="1396"/>
    <lineage>
        <taxon>Bacteria</taxon>
        <taxon>Bacillati</taxon>
        <taxon>Bacillota</taxon>
        <taxon>Bacilli</taxon>
        <taxon>Bacillales</taxon>
        <taxon>Bacillaceae</taxon>
        <taxon>Bacillus</taxon>
        <taxon>Bacillus cereus group</taxon>
    </lineage>
</organism>
<dbReference type="RefSeq" id="WP_098006798.1">
    <property type="nucleotide sequence ID" value="NZ_NVMX01000132.1"/>
</dbReference>
<comment type="caution">
    <text evidence="2">The sequence shown here is derived from an EMBL/GenBank/DDBJ whole genome shotgun (WGS) entry which is preliminary data.</text>
</comment>
<dbReference type="EMBL" id="NVMX01000132">
    <property type="protein sequence ID" value="PDZ94694.1"/>
    <property type="molecule type" value="Genomic_DNA"/>
</dbReference>